<evidence type="ECO:0000256" key="6">
    <source>
        <dbReference type="ARBA" id="ARBA00022989"/>
    </source>
</evidence>
<evidence type="ECO:0000256" key="1">
    <source>
        <dbReference type="ARBA" id="ARBA00004651"/>
    </source>
</evidence>
<comment type="caution">
    <text evidence="10">The sequence shown here is derived from an EMBL/GenBank/DDBJ whole genome shotgun (WGS) entry which is preliminary data.</text>
</comment>
<feature type="transmembrane region" description="Helical" evidence="8">
    <location>
        <begin position="338"/>
        <end position="357"/>
    </location>
</feature>
<evidence type="ECO:0000256" key="7">
    <source>
        <dbReference type="ARBA" id="ARBA00023136"/>
    </source>
</evidence>
<keyword evidence="4" id="KW-0808">Transferase</keyword>
<gene>
    <name evidence="10" type="ORF">GCM10020369_61770</name>
</gene>
<feature type="transmembrane region" description="Helical" evidence="8">
    <location>
        <begin position="21"/>
        <end position="43"/>
    </location>
</feature>
<keyword evidence="3" id="KW-0328">Glycosyltransferase</keyword>
<evidence type="ECO:0000313" key="10">
    <source>
        <dbReference type="EMBL" id="GAA3394004.1"/>
    </source>
</evidence>
<feature type="transmembrane region" description="Helical" evidence="8">
    <location>
        <begin position="120"/>
        <end position="153"/>
    </location>
</feature>
<feature type="transmembrane region" description="Helical" evidence="8">
    <location>
        <begin position="205"/>
        <end position="226"/>
    </location>
</feature>
<sequence>MTQVTEEPQIRSSAKLPRLDRWVWVIAGATTVVLLAVAGRYGYHRDELYFLLCAQHLDWGFVDQPPLTPAIAWVADAIAPGNLTVLRTPSALISGACVLLVALTAREVGGGRGAQLLAAVLVATSSAAFAFGHLLSTTTVDVLVWLVIIWLAVRVLRTGDTRWALLIGGVAGIGLLNKYLVGLLAVGLVGGLLIAGPRRLLRDRWVLGGVAIAVLLVAPNIAWQIANGFPQLDVAGEIASGDSSYAGRPAALALQLVIVSPIATVVWVAGLVALFRRPEWRPYRALAWAWVVIVVLVLIGGGKGYYDAALLLALTGVGAVPVVGWLTRGRVVLRRGVFAAAVVLCAVMDAALMLPLWPASSLPDAVVAINYDAGETVGWPAMVASVERVTPPGAVVLTSNYGEAGAIARYSSVPVYSGHMSVADFGRPPESADVVVAVGVEDPAYLRRFFGDVDRVGSVDVGVEVDNEENGTPIYLCRDPREPWSSLWPDLRRV</sequence>
<accession>A0ABP6T6S8</accession>
<dbReference type="EMBL" id="BAAAYN010000044">
    <property type="protein sequence ID" value="GAA3394004.1"/>
    <property type="molecule type" value="Genomic_DNA"/>
</dbReference>
<feature type="domain" description="Glycosyltransferase RgtA/B/C/D-like" evidence="9">
    <location>
        <begin position="63"/>
        <end position="223"/>
    </location>
</feature>
<feature type="transmembrane region" description="Helical" evidence="8">
    <location>
        <begin position="252"/>
        <end position="273"/>
    </location>
</feature>
<keyword evidence="7 8" id="KW-0472">Membrane</keyword>
<keyword evidence="2" id="KW-1003">Cell membrane</keyword>
<proteinExistence type="predicted"/>
<dbReference type="InterPro" id="IPR050297">
    <property type="entry name" value="LipidA_mod_glycosyltrf_83"/>
</dbReference>
<name>A0ABP6T6S8_9ACTN</name>
<evidence type="ECO:0000256" key="5">
    <source>
        <dbReference type="ARBA" id="ARBA00022692"/>
    </source>
</evidence>
<keyword evidence="11" id="KW-1185">Reference proteome</keyword>
<evidence type="ECO:0000313" key="11">
    <source>
        <dbReference type="Proteomes" id="UP001501676"/>
    </source>
</evidence>
<dbReference type="RefSeq" id="WP_345731766.1">
    <property type="nucleotide sequence ID" value="NZ_BAAAYN010000044.1"/>
</dbReference>
<dbReference type="PANTHER" id="PTHR33908:SF11">
    <property type="entry name" value="MEMBRANE PROTEIN"/>
    <property type="match status" value="1"/>
</dbReference>
<feature type="transmembrane region" description="Helical" evidence="8">
    <location>
        <begin position="165"/>
        <end position="193"/>
    </location>
</feature>
<evidence type="ECO:0000256" key="4">
    <source>
        <dbReference type="ARBA" id="ARBA00022679"/>
    </source>
</evidence>
<dbReference type="Pfam" id="PF13231">
    <property type="entry name" value="PMT_2"/>
    <property type="match status" value="1"/>
</dbReference>
<feature type="transmembrane region" description="Helical" evidence="8">
    <location>
        <begin position="285"/>
        <end position="302"/>
    </location>
</feature>
<dbReference type="PANTHER" id="PTHR33908">
    <property type="entry name" value="MANNOSYLTRANSFERASE YKCB-RELATED"/>
    <property type="match status" value="1"/>
</dbReference>
<protein>
    <submittedName>
        <fullName evidence="10">Glycosyltransferase family 39 protein</fullName>
    </submittedName>
</protein>
<dbReference type="Proteomes" id="UP001501676">
    <property type="component" value="Unassembled WGS sequence"/>
</dbReference>
<feature type="transmembrane region" description="Helical" evidence="8">
    <location>
        <begin position="308"/>
        <end position="326"/>
    </location>
</feature>
<evidence type="ECO:0000256" key="2">
    <source>
        <dbReference type="ARBA" id="ARBA00022475"/>
    </source>
</evidence>
<evidence type="ECO:0000256" key="3">
    <source>
        <dbReference type="ARBA" id="ARBA00022676"/>
    </source>
</evidence>
<keyword evidence="6 8" id="KW-1133">Transmembrane helix</keyword>
<evidence type="ECO:0000259" key="9">
    <source>
        <dbReference type="Pfam" id="PF13231"/>
    </source>
</evidence>
<reference evidence="11" key="1">
    <citation type="journal article" date="2019" name="Int. J. Syst. Evol. Microbiol.">
        <title>The Global Catalogue of Microorganisms (GCM) 10K type strain sequencing project: providing services to taxonomists for standard genome sequencing and annotation.</title>
        <authorList>
            <consortium name="The Broad Institute Genomics Platform"/>
            <consortium name="The Broad Institute Genome Sequencing Center for Infectious Disease"/>
            <person name="Wu L."/>
            <person name="Ma J."/>
        </authorList>
    </citation>
    <scope>NUCLEOTIDE SEQUENCE [LARGE SCALE GENOMIC DNA]</scope>
    <source>
        <strain evidence="11">JCM 9458</strain>
    </source>
</reference>
<keyword evidence="5 8" id="KW-0812">Transmembrane</keyword>
<comment type="subcellular location">
    <subcellularLocation>
        <location evidence="1">Cell membrane</location>
        <topology evidence="1">Multi-pass membrane protein</topology>
    </subcellularLocation>
</comment>
<dbReference type="InterPro" id="IPR038731">
    <property type="entry name" value="RgtA/B/C-like"/>
</dbReference>
<organism evidence="10 11">
    <name type="scientific">Cryptosporangium minutisporangium</name>
    <dbReference type="NCBI Taxonomy" id="113569"/>
    <lineage>
        <taxon>Bacteria</taxon>
        <taxon>Bacillati</taxon>
        <taxon>Actinomycetota</taxon>
        <taxon>Actinomycetes</taxon>
        <taxon>Cryptosporangiales</taxon>
        <taxon>Cryptosporangiaceae</taxon>
        <taxon>Cryptosporangium</taxon>
    </lineage>
</organism>
<evidence type="ECO:0000256" key="8">
    <source>
        <dbReference type="SAM" id="Phobius"/>
    </source>
</evidence>